<feature type="non-terminal residue" evidence="2">
    <location>
        <position position="600"/>
    </location>
</feature>
<gene>
    <name evidence="2" type="ORF">METZ01_LOCUS171469</name>
</gene>
<dbReference type="Gene3D" id="2.60.40.10">
    <property type="entry name" value="Immunoglobulins"/>
    <property type="match status" value="1"/>
</dbReference>
<keyword evidence="1" id="KW-0472">Membrane</keyword>
<proteinExistence type="predicted"/>
<dbReference type="Pfam" id="PF08757">
    <property type="entry name" value="CotH"/>
    <property type="match status" value="1"/>
</dbReference>
<name>A0A382BXS6_9ZZZZ</name>
<organism evidence="2">
    <name type="scientific">marine metagenome</name>
    <dbReference type="NCBI Taxonomy" id="408172"/>
    <lineage>
        <taxon>unclassified sequences</taxon>
        <taxon>metagenomes</taxon>
        <taxon>ecological metagenomes</taxon>
    </lineage>
</organism>
<evidence type="ECO:0000313" key="2">
    <source>
        <dbReference type="EMBL" id="SVB18615.1"/>
    </source>
</evidence>
<dbReference type="PANTHER" id="PTHR40050:SF1">
    <property type="entry name" value="INNER SPORE COAT PROTEIN H"/>
    <property type="match status" value="1"/>
</dbReference>
<protein>
    <recommendedName>
        <fullName evidence="3">Spore coat protein CotH</fullName>
    </recommendedName>
</protein>
<reference evidence="2" key="1">
    <citation type="submission" date="2018-05" db="EMBL/GenBank/DDBJ databases">
        <authorList>
            <person name="Lanie J.A."/>
            <person name="Ng W.-L."/>
            <person name="Kazmierczak K.M."/>
            <person name="Andrzejewski T.M."/>
            <person name="Davidsen T.M."/>
            <person name="Wayne K.J."/>
            <person name="Tettelin H."/>
            <person name="Glass J.I."/>
            <person name="Rusch D."/>
            <person name="Podicherti R."/>
            <person name="Tsui H.-C.T."/>
            <person name="Winkler M.E."/>
        </authorList>
    </citation>
    <scope>NUCLEOTIDE SEQUENCE</scope>
</reference>
<sequence length="600" mass="70689">MPNSFKENVFSLSENYMIWFAAIVIFFFVNCNSVNEINYFSTPEIDQYNIYCSLDSLKYIYKNSEQNTYISIQIIHKKDTAKAKMRIRGDSSRKDAKKSLKVKFYPRMNKKVLNFNAEFSGKSYVRQYLSSKIMRTSGQNCFDTKFSRLFINGEYFGLYLQVENMDNDFLKSNFLSESGNLYKATKDGACMSIFDNVEEKWEQKIKKDGWEDLKELINELNTVPDSLYLKFIKSRFNYTDFVNILALNIYLANGSTYYHNYYLFHHENGKWELLPWDMDKSLSYYDWMPYQYHRTSSEWESDNPLIEKAFLNPHILSDVKSRIKKLNKTLFSTKTISPLINSLEKVLWEAVKGDTTDQIKNVNEWRDYLEKERNFFKTRYKIIFSQFNKWPSSFAVKRIEQKVCDEILFEWTSSRSPRNKKINYILSISSDFLFNDSLKLITRETSDTVFLLQEKLPQGKYYWKVSATDEEFIVDGFNSKNVFEKVVCSILKSSISKNETLRKNESPFLLNETLTIEKNAILFIENGVEIRIDTGVNILVHGKLFSNGSKNNHIVFCPKQKAKEWGYFYFFNSTGSFNFTKVIEGKINSKYTDLSFNNSS</sequence>
<dbReference type="EMBL" id="UINC01031877">
    <property type="protein sequence ID" value="SVB18615.1"/>
    <property type="molecule type" value="Genomic_DNA"/>
</dbReference>
<accession>A0A382BXS6</accession>
<keyword evidence="1" id="KW-0812">Transmembrane</keyword>
<feature type="transmembrane region" description="Helical" evidence="1">
    <location>
        <begin position="12"/>
        <end position="29"/>
    </location>
</feature>
<dbReference type="PANTHER" id="PTHR40050">
    <property type="entry name" value="INNER SPORE COAT PROTEIN H"/>
    <property type="match status" value="1"/>
</dbReference>
<dbReference type="InterPro" id="IPR013783">
    <property type="entry name" value="Ig-like_fold"/>
</dbReference>
<keyword evidence="1" id="KW-1133">Transmembrane helix</keyword>
<evidence type="ECO:0008006" key="3">
    <source>
        <dbReference type="Google" id="ProtNLM"/>
    </source>
</evidence>
<evidence type="ECO:0000256" key="1">
    <source>
        <dbReference type="SAM" id="Phobius"/>
    </source>
</evidence>
<dbReference type="InterPro" id="IPR014867">
    <property type="entry name" value="Spore_coat_CotH_CotH2/3/7"/>
</dbReference>
<dbReference type="AlphaFoldDB" id="A0A382BXS6"/>